<dbReference type="Proteomes" id="UP000324800">
    <property type="component" value="Unassembled WGS sequence"/>
</dbReference>
<dbReference type="PANTHER" id="PTHR33050">
    <property type="entry name" value="REVERSE TRANSCRIPTASE DOMAIN-CONTAINING PROTEIN"/>
    <property type="match status" value="1"/>
</dbReference>
<feature type="region of interest" description="Disordered" evidence="1">
    <location>
        <begin position="1"/>
        <end position="47"/>
    </location>
</feature>
<evidence type="ECO:0000256" key="1">
    <source>
        <dbReference type="SAM" id="MobiDB-lite"/>
    </source>
</evidence>
<dbReference type="CDD" id="cd09275">
    <property type="entry name" value="RNase_HI_RT_DIRS1"/>
    <property type="match status" value="1"/>
</dbReference>
<dbReference type="PANTHER" id="PTHR33050:SF7">
    <property type="entry name" value="RIBONUCLEASE H"/>
    <property type="match status" value="1"/>
</dbReference>
<evidence type="ECO:0000313" key="2">
    <source>
        <dbReference type="EMBL" id="KAA6360878.1"/>
    </source>
</evidence>
<evidence type="ECO:0000313" key="3">
    <source>
        <dbReference type="Proteomes" id="UP000324800"/>
    </source>
</evidence>
<dbReference type="InterPro" id="IPR052055">
    <property type="entry name" value="Hepadnavirus_pol/RT"/>
</dbReference>
<name>A0A5J4TRK8_9EUKA</name>
<proteinExistence type="predicted"/>
<gene>
    <name evidence="2" type="ORF">EZS28_043595</name>
</gene>
<accession>A0A5J4TRK8</accession>
<sequence>MVQSSLRNSQKRKSQVAQDNRLLGAERSITRRAVQDGRHSRSEGVNETKRLDDLDRHRKCLSSCPSQFKFERLPWIQIQRQIVQKRRNALWHQACTTHNPKDNDESNVILQGNNAVEMYSLQRRLHFLQLRQGTVQPMNTSNKGETQFIGMDHSRREVLSDSKLTSRVSWVENKFFRRQNLIDNRETIRNDVSNVEMEKDSINAIINKDQILNELNWKDQFPRTLIQKGGLSHESDESNEEQGSAAIHSNQPARATLLPVEAILRTDASEDGWGTELEILKTGMKIKESGKWKRLNWRLSSSNQRETAAILQGIQKLEKYSDIGKISSMRIETDNSVAAFNLQRGAAAVPLAKLTDRILQEAEALKIQISAGHVPGKKNTVAVSISRLETSGDYMINPEILAEALDQLQVRPSIDVFANRRNR</sequence>
<dbReference type="EMBL" id="SNRW01026330">
    <property type="protein sequence ID" value="KAA6360878.1"/>
    <property type="molecule type" value="Genomic_DNA"/>
</dbReference>
<comment type="caution">
    <text evidence="2">The sequence shown here is derived from an EMBL/GenBank/DDBJ whole genome shotgun (WGS) entry which is preliminary data.</text>
</comment>
<dbReference type="AlphaFoldDB" id="A0A5J4TRK8"/>
<protein>
    <submittedName>
        <fullName evidence="2">Uncharacterized protein</fullName>
    </submittedName>
</protein>
<feature type="compositionally biased region" description="Basic and acidic residues" evidence="1">
    <location>
        <begin position="33"/>
        <end position="47"/>
    </location>
</feature>
<organism evidence="2 3">
    <name type="scientific">Streblomastix strix</name>
    <dbReference type="NCBI Taxonomy" id="222440"/>
    <lineage>
        <taxon>Eukaryota</taxon>
        <taxon>Metamonada</taxon>
        <taxon>Preaxostyla</taxon>
        <taxon>Oxymonadida</taxon>
        <taxon>Streblomastigidae</taxon>
        <taxon>Streblomastix</taxon>
    </lineage>
</organism>
<feature type="region of interest" description="Disordered" evidence="1">
    <location>
        <begin position="230"/>
        <end position="251"/>
    </location>
</feature>
<reference evidence="2 3" key="1">
    <citation type="submission" date="2019-03" db="EMBL/GenBank/DDBJ databases">
        <title>Single cell metagenomics reveals metabolic interactions within the superorganism composed of flagellate Streblomastix strix and complex community of Bacteroidetes bacteria on its surface.</title>
        <authorList>
            <person name="Treitli S.C."/>
            <person name="Kolisko M."/>
            <person name="Husnik F."/>
            <person name="Keeling P."/>
            <person name="Hampl V."/>
        </authorList>
    </citation>
    <scope>NUCLEOTIDE SEQUENCE [LARGE SCALE GENOMIC DNA]</scope>
    <source>
        <strain evidence="2">ST1C</strain>
    </source>
</reference>
<dbReference type="OrthoDB" id="6771932at2759"/>